<dbReference type="GO" id="GO:0006282">
    <property type="term" value="P:regulation of DNA repair"/>
    <property type="evidence" value="ECO:0007669"/>
    <property type="project" value="TreeGrafter"/>
</dbReference>
<dbReference type="InterPro" id="IPR050134">
    <property type="entry name" value="NAD-dep_sirtuin_deacylases"/>
</dbReference>
<reference evidence="9 10" key="1">
    <citation type="journal article" date="2019" name="Nat. Ecol. Evol.">
        <title>Megaphylogeny resolves global patterns of mushroom evolution.</title>
        <authorList>
            <person name="Varga T."/>
            <person name="Krizsan K."/>
            <person name="Foldi C."/>
            <person name="Dima B."/>
            <person name="Sanchez-Garcia M."/>
            <person name="Sanchez-Ramirez S."/>
            <person name="Szollosi G.J."/>
            <person name="Szarkandi J.G."/>
            <person name="Papp V."/>
            <person name="Albert L."/>
            <person name="Andreopoulos W."/>
            <person name="Angelini C."/>
            <person name="Antonin V."/>
            <person name="Barry K.W."/>
            <person name="Bougher N.L."/>
            <person name="Buchanan P."/>
            <person name="Buyck B."/>
            <person name="Bense V."/>
            <person name="Catcheside P."/>
            <person name="Chovatia M."/>
            <person name="Cooper J."/>
            <person name="Damon W."/>
            <person name="Desjardin D."/>
            <person name="Finy P."/>
            <person name="Geml J."/>
            <person name="Haridas S."/>
            <person name="Hughes K."/>
            <person name="Justo A."/>
            <person name="Karasinski D."/>
            <person name="Kautmanova I."/>
            <person name="Kiss B."/>
            <person name="Kocsube S."/>
            <person name="Kotiranta H."/>
            <person name="LaButti K.M."/>
            <person name="Lechner B.E."/>
            <person name="Liimatainen K."/>
            <person name="Lipzen A."/>
            <person name="Lukacs Z."/>
            <person name="Mihaltcheva S."/>
            <person name="Morgado L.N."/>
            <person name="Niskanen T."/>
            <person name="Noordeloos M.E."/>
            <person name="Ohm R.A."/>
            <person name="Ortiz-Santana B."/>
            <person name="Ovrebo C."/>
            <person name="Racz N."/>
            <person name="Riley R."/>
            <person name="Savchenko A."/>
            <person name="Shiryaev A."/>
            <person name="Soop K."/>
            <person name="Spirin V."/>
            <person name="Szebenyi C."/>
            <person name="Tomsovsky M."/>
            <person name="Tulloss R.E."/>
            <person name="Uehling J."/>
            <person name="Grigoriev I.V."/>
            <person name="Vagvolgyi C."/>
            <person name="Papp T."/>
            <person name="Martin F.M."/>
            <person name="Miettinen O."/>
            <person name="Hibbett D.S."/>
            <person name="Nagy L.G."/>
        </authorList>
    </citation>
    <scope>NUCLEOTIDE SEQUENCE [LARGE SCALE GENOMIC DNA]</scope>
    <source>
        <strain evidence="9 10">FP101781</strain>
    </source>
</reference>
<feature type="compositionally biased region" description="Basic and acidic residues" evidence="7">
    <location>
        <begin position="492"/>
        <end position="502"/>
    </location>
</feature>
<feature type="binding site" evidence="6">
    <location>
        <position position="222"/>
    </location>
    <ligand>
        <name>Zn(2+)</name>
        <dbReference type="ChEBI" id="CHEBI:29105"/>
    </ligand>
</feature>
<keyword evidence="6" id="KW-0479">Metal-binding</keyword>
<evidence type="ECO:0000259" key="8">
    <source>
        <dbReference type="PROSITE" id="PS50305"/>
    </source>
</evidence>
<organism evidence="9 10">
    <name type="scientific">Coprinellus micaceus</name>
    <name type="common">Glistening ink-cap mushroom</name>
    <name type="synonym">Coprinus micaceus</name>
    <dbReference type="NCBI Taxonomy" id="71717"/>
    <lineage>
        <taxon>Eukaryota</taxon>
        <taxon>Fungi</taxon>
        <taxon>Dikarya</taxon>
        <taxon>Basidiomycota</taxon>
        <taxon>Agaricomycotina</taxon>
        <taxon>Agaricomycetes</taxon>
        <taxon>Agaricomycetidae</taxon>
        <taxon>Agaricales</taxon>
        <taxon>Agaricineae</taxon>
        <taxon>Psathyrellaceae</taxon>
        <taxon>Coprinellus</taxon>
    </lineage>
</organism>
<dbReference type="GO" id="GO:0005739">
    <property type="term" value="C:mitochondrion"/>
    <property type="evidence" value="ECO:0007669"/>
    <property type="project" value="UniProtKB-SubCell"/>
</dbReference>
<comment type="subcellular location">
    <subcellularLocation>
        <location evidence="1">Mitochondrion</location>
    </subcellularLocation>
</comment>
<feature type="region of interest" description="Disordered" evidence="7">
    <location>
        <begin position="391"/>
        <end position="542"/>
    </location>
</feature>
<dbReference type="GO" id="GO:0005634">
    <property type="term" value="C:nucleus"/>
    <property type="evidence" value="ECO:0007669"/>
    <property type="project" value="TreeGrafter"/>
</dbReference>
<feature type="compositionally biased region" description="Basic and acidic residues" evidence="7">
    <location>
        <begin position="391"/>
        <end position="408"/>
    </location>
</feature>
<feature type="region of interest" description="Disordered" evidence="7">
    <location>
        <begin position="306"/>
        <end position="348"/>
    </location>
</feature>
<dbReference type="InterPro" id="IPR003000">
    <property type="entry name" value="Sirtuin"/>
</dbReference>
<keyword evidence="6" id="KW-0862">Zinc</keyword>
<evidence type="ECO:0000256" key="5">
    <source>
        <dbReference type="ARBA" id="ARBA00023128"/>
    </source>
</evidence>
<feature type="binding site" evidence="6">
    <location>
        <position position="198"/>
    </location>
    <ligand>
        <name>Zn(2+)</name>
        <dbReference type="ChEBI" id="CHEBI:29105"/>
    </ligand>
</feature>
<evidence type="ECO:0000256" key="7">
    <source>
        <dbReference type="SAM" id="MobiDB-lite"/>
    </source>
</evidence>
<comment type="caution">
    <text evidence="9">The sequence shown here is derived from an EMBL/GenBank/DDBJ whole genome shotgun (WGS) entry which is preliminary data.</text>
</comment>
<keyword evidence="5" id="KW-0496">Mitochondrion</keyword>
<dbReference type="PANTHER" id="PTHR11085:SF15">
    <property type="entry name" value="NAD-DEPENDENT HISTONE DEACETYLASE HST4"/>
    <property type="match status" value="1"/>
</dbReference>
<keyword evidence="10" id="KW-1185">Reference proteome</keyword>
<dbReference type="Gene3D" id="3.40.50.1220">
    <property type="entry name" value="TPP-binding domain"/>
    <property type="match status" value="1"/>
</dbReference>
<dbReference type="GO" id="GO:0031508">
    <property type="term" value="P:pericentric heterochromatin formation"/>
    <property type="evidence" value="ECO:0007669"/>
    <property type="project" value="TreeGrafter"/>
</dbReference>
<dbReference type="STRING" id="71717.A0A4Y7STM1"/>
<accession>A0A4Y7STM1</accession>
<evidence type="ECO:0000256" key="6">
    <source>
        <dbReference type="PROSITE-ProRule" id="PRU00236"/>
    </source>
</evidence>
<sequence length="620" mass="67878">MTVFLPLEEDTSAPATPPFLVEAADRSAGLTKVVQAILKAKRIVVICGAGISVQAGIPDFRSSDGLFRTLKRDNPRESLSSGKDLFDASVFNSEHTTSMFCQMMAQLSDLSQNADPTPFHRLLRALDDRGRLLRVYTQNIDAIEQKSGLSFGVPDIGDKKSRSRKTKHGEDNEGSSSRLPTPTPRCIPLHGTLQTLHCQICSHTFPLHDYLPSLNAGQPPQCPECTNLEETRAAIGKRPRGIGRLRPSVVLYNEAHKDSEGVGNVVEKDLIGSSKGKGRSGADFLLVVGTSLRIPGTKRMVREFSKAVRSRGTSAPSIKEESSSGSATPNDDSSRRSPAMDEDPPPAPVKAVYLNLDFPGATREWEGVFDAWVQGDAQTFANMVKDGIKKEARAKEEKEERKRRKEEDAAAAQAELEQMDVDVECDDTSTSSAWHLPTPKPTPNKKRGVGATASNVTPSKRHKVTSLSGKNTNKSKSKVTITVPPLPSSSSRKPDYKGKAPEKMASTRYTLSSPPRTPPRRTTSPASCRQEALRPPSVRDLSPYTLVRRDRSYGNRPQLTSLHGQWASPHHYRFNAGFALDYVLTSSIRSTLEDHEREWGPSSSGTLVEVGNGQWGYRDG</sequence>
<dbReference type="Gene3D" id="3.30.1600.10">
    <property type="entry name" value="SIR2/SIRT2 'Small Domain"/>
    <property type="match status" value="1"/>
</dbReference>
<dbReference type="PANTHER" id="PTHR11085">
    <property type="entry name" value="NAD-DEPENDENT PROTEIN DEACYLASE SIRTUIN-5, MITOCHONDRIAL-RELATED"/>
    <property type="match status" value="1"/>
</dbReference>
<dbReference type="PROSITE" id="PS50305">
    <property type="entry name" value="SIRTUIN"/>
    <property type="match status" value="1"/>
</dbReference>
<dbReference type="OrthoDB" id="2919105at2759"/>
<evidence type="ECO:0000313" key="10">
    <source>
        <dbReference type="Proteomes" id="UP000298030"/>
    </source>
</evidence>
<dbReference type="SUPFAM" id="SSF52467">
    <property type="entry name" value="DHS-like NAD/FAD-binding domain"/>
    <property type="match status" value="1"/>
</dbReference>
<dbReference type="InterPro" id="IPR026590">
    <property type="entry name" value="Ssirtuin_cat_dom"/>
</dbReference>
<feature type="binding site" evidence="6">
    <location>
        <position position="225"/>
    </location>
    <ligand>
        <name>Zn(2+)</name>
        <dbReference type="ChEBI" id="CHEBI:29105"/>
    </ligand>
</feature>
<feature type="domain" description="Deacetylase sirtuin-type" evidence="8">
    <location>
        <begin position="23"/>
        <end position="391"/>
    </location>
</feature>
<dbReference type="GO" id="GO:1990414">
    <property type="term" value="P:replication-born double-strand break repair via sister chromatid exchange"/>
    <property type="evidence" value="ECO:0007669"/>
    <property type="project" value="TreeGrafter"/>
</dbReference>
<dbReference type="InterPro" id="IPR029035">
    <property type="entry name" value="DHS-like_NAD/FAD-binding_dom"/>
</dbReference>
<dbReference type="GO" id="GO:0031934">
    <property type="term" value="C:mating-type region heterochromatin"/>
    <property type="evidence" value="ECO:0007669"/>
    <property type="project" value="TreeGrafter"/>
</dbReference>
<feature type="region of interest" description="Disordered" evidence="7">
    <location>
        <begin position="596"/>
        <end position="620"/>
    </location>
</feature>
<dbReference type="Pfam" id="PF02146">
    <property type="entry name" value="SIR2"/>
    <property type="match status" value="2"/>
</dbReference>
<dbReference type="GO" id="GO:0046872">
    <property type="term" value="F:metal ion binding"/>
    <property type="evidence" value="ECO:0007669"/>
    <property type="project" value="UniProtKB-KW"/>
</dbReference>
<evidence type="ECO:0000256" key="3">
    <source>
        <dbReference type="ARBA" id="ARBA00022679"/>
    </source>
</evidence>
<keyword evidence="3" id="KW-0808">Transferase</keyword>
<comment type="similarity">
    <text evidence="2">Belongs to the sirtuin family. Class I subfamily.</text>
</comment>
<protein>
    <submittedName>
        <fullName evidence="9">DHS-like NAD/FAD-binding domain-containing protein</fullName>
    </submittedName>
</protein>
<dbReference type="GO" id="GO:0000122">
    <property type="term" value="P:negative regulation of transcription by RNA polymerase II"/>
    <property type="evidence" value="ECO:0007669"/>
    <property type="project" value="TreeGrafter"/>
</dbReference>
<dbReference type="GO" id="GO:0017136">
    <property type="term" value="F:histone deacetylase activity, NAD-dependent"/>
    <property type="evidence" value="ECO:0007669"/>
    <property type="project" value="TreeGrafter"/>
</dbReference>
<feature type="compositionally biased region" description="Polar residues" evidence="7">
    <location>
        <begin position="465"/>
        <end position="480"/>
    </location>
</feature>
<proteinExistence type="inferred from homology"/>
<feature type="active site" description="Proton acceptor" evidence="6">
    <location>
        <position position="190"/>
    </location>
</feature>
<dbReference type="Proteomes" id="UP000298030">
    <property type="component" value="Unassembled WGS sequence"/>
</dbReference>
<keyword evidence="4" id="KW-0520">NAD</keyword>
<dbReference type="EMBL" id="QPFP01000059">
    <property type="protein sequence ID" value="TEB25215.1"/>
    <property type="molecule type" value="Genomic_DNA"/>
</dbReference>
<feature type="region of interest" description="Disordered" evidence="7">
    <location>
        <begin position="151"/>
        <end position="185"/>
    </location>
</feature>
<feature type="compositionally biased region" description="Acidic residues" evidence="7">
    <location>
        <begin position="417"/>
        <end position="427"/>
    </location>
</feature>
<name>A0A4Y7STM1_COPMI</name>
<dbReference type="GO" id="GO:0070403">
    <property type="term" value="F:NAD+ binding"/>
    <property type="evidence" value="ECO:0007669"/>
    <property type="project" value="InterPro"/>
</dbReference>
<feature type="compositionally biased region" description="Low complexity" evidence="7">
    <location>
        <begin position="506"/>
        <end position="529"/>
    </location>
</feature>
<dbReference type="InterPro" id="IPR026591">
    <property type="entry name" value="Sirtuin_cat_small_dom_sf"/>
</dbReference>
<gene>
    <name evidence="9" type="ORF">FA13DRAFT_1668928</name>
</gene>
<dbReference type="AlphaFoldDB" id="A0A4Y7STM1"/>
<evidence type="ECO:0000313" key="9">
    <source>
        <dbReference type="EMBL" id="TEB25215.1"/>
    </source>
</evidence>
<feature type="binding site" evidence="6">
    <location>
        <position position="201"/>
    </location>
    <ligand>
        <name>Zn(2+)</name>
        <dbReference type="ChEBI" id="CHEBI:29105"/>
    </ligand>
</feature>
<evidence type="ECO:0000256" key="4">
    <source>
        <dbReference type="ARBA" id="ARBA00023027"/>
    </source>
</evidence>
<evidence type="ECO:0000256" key="2">
    <source>
        <dbReference type="ARBA" id="ARBA00006924"/>
    </source>
</evidence>
<evidence type="ECO:0000256" key="1">
    <source>
        <dbReference type="ARBA" id="ARBA00004173"/>
    </source>
</evidence>